<dbReference type="PANTHER" id="PTHR43675:SF14">
    <property type="entry name" value="CYCLOPROPANE FATTY ACID SYNTHASE"/>
    <property type="match status" value="1"/>
</dbReference>
<organism evidence="1 2">
    <name type="scientific">Solanum bulbocastanum</name>
    <name type="common">Wild potato</name>
    <dbReference type="NCBI Taxonomy" id="147425"/>
    <lineage>
        <taxon>Eukaryota</taxon>
        <taxon>Viridiplantae</taxon>
        <taxon>Streptophyta</taxon>
        <taxon>Embryophyta</taxon>
        <taxon>Tracheophyta</taxon>
        <taxon>Spermatophyta</taxon>
        <taxon>Magnoliopsida</taxon>
        <taxon>eudicotyledons</taxon>
        <taxon>Gunneridae</taxon>
        <taxon>Pentapetalae</taxon>
        <taxon>asterids</taxon>
        <taxon>lamiids</taxon>
        <taxon>Solanales</taxon>
        <taxon>Solanaceae</taxon>
        <taxon>Solanoideae</taxon>
        <taxon>Solaneae</taxon>
        <taxon>Solanum</taxon>
    </lineage>
</organism>
<protein>
    <recommendedName>
        <fullName evidence="3">Cyclopropane-fatty-acyl-phospholipid synthase</fullName>
    </recommendedName>
</protein>
<dbReference type="AlphaFoldDB" id="A0AAN8Y3X0"/>
<dbReference type="InterPro" id="IPR029063">
    <property type="entry name" value="SAM-dependent_MTases_sf"/>
</dbReference>
<evidence type="ECO:0000313" key="1">
    <source>
        <dbReference type="EMBL" id="KAK6778227.1"/>
    </source>
</evidence>
<sequence>MFVLIEKAKISKEHHILEIGFGWGGYAVEVVTKTGCKYTSITLSEQQLEYAQLRVEEAGLQFISVPDPMYDEHRHSAGFMEEYIFPDGCLTALSRVTSVMAATSRL</sequence>
<dbReference type="SUPFAM" id="SSF53335">
    <property type="entry name" value="S-adenosyl-L-methionine-dependent methyltransferases"/>
    <property type="match status" value="1"/>
</dbReference>
<dbReference type="CDD" id="cd02440">
    <property type="entry name" value="AdoMet_MTases"/>
    <property type="match status" value="1"/>
</dbReference>
<reference evidence="1 2" key="1">
    <citation type="submission" date="2024-02" db="EMBL/GenBank/DDBJ databases">
        <title>de novo genome assembly of Solanum bulbocastanum strain 11H21.</title>
        <authorList>
            <person name="Hosaka A.J."/>
        </authorList>
    </citation>
    <scope>NUCLEOTIDE SEQUENCE [LARGE SCALE GENOMIC DNA]</scope>
    <source>
        <tissue evidence="1">Young leaves</tissue>
    </source>
</reference>
<dbReference type="Gene3D" id="3.40.50.150">
    <property type="entry name" value="Vaccinia Virus protein VP39"/>
    <property type="match status" value="1"/>
</dbReference>
<accession>A0AAN8Y3X0</accession>
<dbReference type="PANTHER" id="PTHR43675">
    <property type="entry name" value="ARSENITE METHYLTRANSFERASE"/>
    <property type="match status" value="1"/>
</dbReference>
<dbReference type="EMBL" id="JBANQN010000010">
    <property type="protein sequence ID" value="KAK6778227.1"/>
    <property type="molecule type" value="Genomic_DNA"/>
</dbReference>
<dbReference type="InterPro" id="IPR026669">
    <property type="entry name" value="Arsenite_MeTrfase-like"/>
</dbReference>
<evidence type="ECO:0008006" key="3">
    <source>
        <dbReference type="Google" id="ProtNLM"/>
    </source>
</evidence>
<dbReference type="GO" id="GO:0008168">
    <property type="term" value="F:methyltransferase activity"/>
    <property type="evidence" value="ECO:0007669"/>
    <property type="project" value="TreeGrafter"/>
</dbReference>
<comment type="caution">
    <text evidence="1">The sequence shown here is derived from an EMBL/GenBank/DDBJ whole genome shotgun (WGS) entry which is preliminary data.</text>
</comment>
<dbReference type="Pfam" id="PF02353">
    <property type="entry name" value="CMAS"/>
    <property type="match status" value="1"/>
</dbReference>
<gene>
    <name evidence="1" type="ORF">RDI58_024945</name>
</gene>
<evidence type="ECO:0000313" key="2">
    <source>
        <dbReference type="Proteomes" id="UP001371456"/>
    </source>
</evidence>
<keyword evidence="2" id="KW-1185">Reference proteome</keyword>
<proteinExistence type="predicted"/>
<name>A0AAN8Y3X0_SOLBU</name>
<dbReference type="Proteomes" id="UP001371456">
    <property type="component" value="Unassembled WGS sequence"/>
</dbReference>